<dbReference type="Proteomes" id="UP000251002">
    <property type="component" value="Unassembled WGS sequence"/>
</dbReference>
<dbReference type="AlphaFoldDB" id="A0A365L5R2"/>
<dbReference type="SUPFAM" id="SSF53756">
    <property type="entry name" value="UDP-Glycosyltransferase/glycogen phosphorylase"/>
    <property type="match status" value="1"/>
</dbReference>
<reference evidence="3 4" key="1">
    <citation type="submission" date="2018-06" db="EMBL/GenBank/DDBJ databases">
        <title>The draft genome sequences of strains SCU63 and S1.</title>
        <authorList>
            <person name="Gan L."/>
        </authorList>
    </citation>
    <scope>NUCLEOTIDE SEQUENCE [LARGE SCALE GENOMIC DNA]</scope>
    <source>
        <strain evidence="3 4">SCU63</strain>
    </source>
</reference>
<dbReference type="InterPro" id="IPR001296">
    <property type="entry name" value="Glyco_trans_1"/>
</dbReference>
<keyword evidence="1" id="KW-0812">Transmembrane</keyword>
<evidence type="ECO:0000256" key="1">
    <source>
        <dbReference type="SAM" id="Phobius"/>
    </source>
</evidence>
<comment type="caution">
    <text evidence="3">The sequence shown here is derived from an EMBL/GenBank/DDBJ whole genome shotgun (WGS) entry which is preliminary data.</text>
</comment>
<dbReference type="RefSeq" id="WP_112221146.1">
    <property type="nucleotide sequence ID" value="NZ_CP196859.1"/>
</dbReference>
<protein>
    <recommendedName>
        <fullName evidence="2">Glycosyl transferase family 1 domain-containing protein</fullName>
    </recommendedName>
</protein>
<dbReference type="EMBL" id="QLZR01000001">
    <property type="protein sequence ID" value="RAZ80715.1"/>
    <property type="molecule type" value="Genomic_DNA"/>
</dbReference>
<feature type="domain" description="Glycosyl transferase family 1" evidence="2">
    <location>
        <begin position="197"/>
        <end position="352"/>
    </location>
</feature>
<organism evidence="3 4">
    <name type="scientific">Planococcus halotolerans</name>
    <dbReference type="NCBI Taxonomy" id="2233542"/>
    <lineage>
        <taxon>Bacteria</taxon>
        <taxon>Bacillati</taxon>
        <taxon>Bacillota</taxon>
        <taxon>Bacilli</taxon>
        <taxon>Bacillales</taxon>
        <taxon>Caryophanaceae</taxon>
        <taxon>Planococcus</taxon>
    </lineage>
</organism>
<dbReference type="PANTHER" id="PTHR45947:SF3">
    <property type="entry name" value="SULFOQUINOVOSYL TRANSFERASE SQD2"/>
    <property type="match status" value="1"/>
</dbReference>
<evidence type="ECO:0000259" key="2">
    <source>
        <dbReference type="Pfam" id="PF00534"/>
    </source>
</evidence>
<dbReference type="InterPro" id="IPR050194">
    <property type="entry name" value="Glycosyltransferase_grp1"/>
</dbReference>
<name>A0A365L5R2_9BACL</name>
<keyword evidence="1" id="KW-1133">Transmembrane helix</keyword>
<keyword evidence="4" id="KW-1185">Reference proteome</keyword>
<dbReference type="CDD" id="cd03801">
    <property type="entry name" value="GT4_PimA-like"/>
    <property type="match status" value="1"/>
</dbReference>
<sequence length="378" mass="43607">MTKFLVFNTTFLPHQGGIDNYINNLIKYTDHNVKVICFIKENNDEDGIISIFEYFKIPTKLGGILLRFDLITSIIVLVYFYLNKNKLNSDILLVRHPVFYPLVYFNKKIAFVIATILPDYMATALKDASFIRKIYLSLRILFFKYAEKKLVKHSNVFTLSNNMKNEVLKNYKEVLKNEVIVSYPGINRDRFTYSLKEINRKQIDLVTVCRLSKEKNIELILKAISENPNLFLTIVGDGPNKKKLVNMVDELKIQKKVKFEGFSNKVEVFLKNADIFVLPSTYEGFGHVYLEAMATGKPCIALDASFGYKVASNEIIKPLYNGELINNNSNSLSNAINKITCSDEIYAEYSLNALNFSEKFNWNNHLEKIEKSISKERE</sequence>
<keyword evidence="1" id="KW-0472">Membrane</keyword>
<proteinExistence type="predicted"/>
<dbReference type="GO" id="GO:0016757">
    <property type="term" value="F:glycosyltransferase activity"/>
    <property type="evidence" value="ECO:0007669"/>
    <property type="project" value="InterPro"/>
</dbReference>
<dbReference type="Pfam" id="PF00534">
    <property type="entry name" value="Glycos_transf_1"/>
    <property type="match status" value="1"/>
</dbReference>
<dbReference type="PANTHER" id="PTHR45947">
    <property type="entry name" value="SULFOQUINOVOSYL TRANSFERASE SQD2"/>
    <property type="match status" value="1"/>
</dbReference>
<accession>A0A365L5R2</accession>
<gene>
    <name evidence="3" type="ORF">DP120_00025</name>
</gene>
<evidence type="ECO:0000313" key="4">
    <source>
        <dbReference type="Proteomes" id="UP000251002"/>
    </source>
</evidence>
<feature type="transmembrane region" description="Helical" evidence="1">
    <location>
        <begin position="64"/>
        <end position="82"/>
    </location>
</feature>
<dbReference type="Gene3D" id="3.40.50.2000">
    <property type="entry name" value="Glycogen Phosphorylase B"/>
    <property type="match status" value="2"/>
</dbReference>
<evidence type="ECO:0000313" key="3">
    <source>
        <dbReference type="EMBL" id="RAZ80715.1"/>
    </source>
</evidence>